<evidence type="ECO:0000313" key="2">
    <source>
        <dbReference type="Proteomes" id="UP000253664"/>
    </source>
</evidence>
<organism evidence="1 2">
    <name type="scientific">Ophiocordyceps polyrhachis-furcata BCC 54312</name>
    <dbReference type="NCBI Taxonomy" id="1330021"/>
    <lineage>
        <taxon>Eukaryota</taxon>
        <taxon>Fungi</taxon>
        <taxon>Dikarya</taxon>
        <taxon>Ascomycota</taxon>
        <taxon>Pezizomycotina</taxon>
        <taxon>Sordariomycetes</taxon>
        <taxon>Hypocreomycetidae</taxon>
        <taxon>Hypocreales</taxon>
        <taxon>Ophiocordycipitaceae</taxon>
        <taxon>Ophiocordyceps</taxon>
    </lineage>
</organism>
<proteinExistence type="predicted"/>
<accession>A0A367LJC2</accession>
<comment type="caution">
    <text evidence="1">The sequence shown here is derived from an EMBL/GenBank/DDBJ whole genome shotgun (WGS) entry which is preliminary data.</text>
</comment>
<dbReference type="AlphaFoldDB" id="A0A367LJC2"/>
<sequence>MTPSRVEFSKLAAKLRHKFKHSLNRGWTFLHIHTPVRSKDPTWNSLRLSSVHKQKKKKFPFIARPVRNCGSDESDRHVGRRRLSGATADRVDCCYLRPNRADLLSLLLLYRSPSGREYTLFDPLQRNACVYMRNTS</sequence>
<dbReference type="Proteomes" id="UP000253664">
    <property type="component" value="Unassembled WGS sequence"/>
</dbReference>
<keyword evidence="2" id="KW-1185">Reference proteome</keyword>
<dbReference type="EMBL" id="LKCN02000003">
    <property type="protein sequence ID" value="RCI14528.1"/>
    <property type="molecule type" value="Genomic_DNA"/>
</dbReference>
<gene>
    <name evidence="1" type="ORF">L249_6664</name>
</gene>
<protein>
    <submittedName>
        <fullName evidence="1">Uncharacterized protein</fullName>
    </submittedName>
</protein>
<evidence type="ECO:0000313" key="1">
    <source>
        <dbReference type="EMBL" id="RCI14528.1"/>
    </source>
</evidence>
<reference evidence="1 2" key="1">
    <citation type="journal article" date="2015" name="BMC Genomics">
        <title>Insights from the genome of Ophiocordyceps polyrhachis-furcata to pathogenicity and host specificity in insect fungi.</title>
        <authorList>
            <person name="Wichadakul D."/>
            <person name="Kobmoo N."/>
            <person name="Ingsriswang S."/>
            <person name="Tangphatsornruang S."/>
            <person name="Chantasingh D."/>
            <person name="Luangsa-ard J.J."/>
            <person name="Eurwilaichitr L."/>
        </authorList>
    </citation>
    <scope>NUCLEOTIDE SEQUENCE [LARGE SCALE GENOMIC DNA]</scope>
    <source>
        <strain evidence="1 2">BCC 54312</strain>
    </source>
</reference>
<name>A0A367LJC2_9HYPO</name>